<dbReference type="InterPro" id="IPR058240">
    <property type="entry name" value="rSAM_sf"/>
</dbReference>
<dbReference type="RefSeq" id="WP_008740106.1">
    <property type="nucleotide sequence ID" value="NZ_CP004387.1"/>
</dbReference>
<keyword evidence="5" id="KW-0411">Iron-sulfur</keyword>
<feature type="domain" description="Radical SAM core" evidence="6">
    <location>
        <begin position="97"/>
        <end position="232"/>
    </location>
</feature>
<organism evidence="7 8">
    <name type="scientific">Isoalcanivorax pacificus W11-5</name>
    <dbReference type="NCBI Taxonomy" id="391936"/>
    <lineage>
        <taxon>Bacteria</taxon>
        <taxon>Pseudomonadati</taxon>
        <taxon>Pseudomonadota</taxon>
        <taxon>Gammaproteobacteria</taxon>
        <taxon>Oceanospirillales</taxon>
        <taxon>Alcanivoracaceae</taxon>
        <taxon>Isoalcanivorax</taxon>
    </lineage>
</organism>
<evidence type="ECO:0000256" key="3">
    <source>
        <dbReference type="ARBA" id="ARBA00022723"/>
    </source>
</evidence>
<comment type="cofactor">
    <cofactor evidence="1">
        <name>[4Fe-4S] cluster</name>
        <dbReference type="ChEBI" id="CHEBI:49883"/>
    </cofactor>
</comment>
<reference evidence="7 8" key="1">
    <citation type="journal article" date="2012" name="J. Bacteriol.">
        <title>Genome sequence of an alkane-degrading bacterium, Alcanivorax pacificus type strain W11-5, isolated from deep sea sediment.</title>
        <authorList>
            <person name="Lai Q."/>
            <person name="Shao Z."/>
        </authorList>
    </citation>
    <scope>NUCLEOTIDE SEQUENCE [LARGE SCALE GENOMIC DNA]</scope>
    <source>
        <strain evidence="7 8">W11-5</strain>
    </source>
</reference>
<evidence type="ECO:0000256" key="5">
    <source>
        <dbReference type="ARBA" id="ARBA00023014"/>
    </source>
</evidence>
<dbReference type="PANTHER" id="PTHR11228:SF7">
    <property type="entry name" value="PQQA PEPTIDE CYCLASE"/>
    <property type="match status" value="1"/>
</dbReference>
<dbReference type="GO" id="GO:0003824">
    <property type="term" value="F:catalytic activity"/>
    <property type="evidence" value="ECO:0007669"/>
    <property type="project" value="InterPro"/>
</dbReference>
<dbReference type="SFLD" id="SFLDG01103">
    <property type="entry name" value="Uncharacterised_Radical_SAM_Su"/>
    <property type="match status" value="1"/>
</dbReference>
<evidence type="ECO:0000256" key="1">
    <source>
        <dbReference type="ARBA" id="ARBA00001966"/>
    </source>
</evidence>
<dbReference type="NCBIfam" id="TIGR03977">
    <property type="entry name" value="rSAM_pair_HxsC"/>
    <property type="match status" value="1"/>
</dbReference>
<evidence type="ECO:0000313" key="7">
    <source>
        <dbReference type="EMBL" id="AJD46591.1"/>
    </source>
</evidence>
<protein>
    <recommendedName>
        <fullName evidence="6">Radical SAM core domain-containing protein</fullName>
    </recommendedName>
</protein>
<dbReference type="HOGENOM" id="CLU_055629_0_0_6"/>
<dbReference type="KEGG" id="apac:S7S_00835"/>
<dbReference type="Pfam" id="PF04055">
    <property type="entry name" value="Radical_SAM"/>
    <property type="match status" value="1"/>
</dbReference>
<keyword evidence="8" id="KW-1185">Reference proteome</keyword>
<dbReference type="GO" id="GO:0046872">
    <property type="term" value="F:metal ion binding"/>
    <property type="evidence" value="ECO:0007669"/>
    <property type="project" value="UniProtKB-KW"/>
</dbReference>
<dbReference type="InterPro" id="IPR024032">
    <property type="entry name" value="rSAM_paired_HxsC"/>
</dbReference>
<dbReference type="EMBL" id="CP004387">
    <property type="protein sequence ID" value="AJD46591.1"/>
    <property type="molecule type" value="Genomic_DNA"/>
</dbReference>
<keyword evidence="4" id="KW-0408">Iron</keyword>
<evidence type="ECO:0000256" key="2">
    <source>
        <dbReference type="ARBA" id="ARBA00022691"/>
    </source>
</evidence>
<dbReference type="InterPro" id="IPR050377">
    <property type="entry name" value="Radical_SAM_PqqE_MftC-like"/>
</dbReference>
<keyword evidence="2" id="KW-0949">S-adenosyl-L-methionine</keyword>
<dbReference type="GO" id="GO:0051536">
    <property type="term" value="F:iron-sulfur cluster binding"/>
    <property type="evidence" value="ECO:0007669"/>
    <property type="project" value="UniProtKB-KW"/>
</dbReference>
<gene>
    <name evidence="7" type="ORF">S7S_00835</name>
</gene>
<dbReference type="SFLD" id="SFLDG01067">
    <property type="entry name" value="SPASM/twitch_domain_containing"/>
    <property type="match status" value="1"/>
</dbReference>
<dbReference type="InterPro" id="IPR007197">
    <property type="entry name" value="rSAM"/>
</dbReference>
<dbReference type="STRING" id="391936.S7S_00835"/>
<dbReference type="InterPro" id="IPR013785">
    <property type="entry name" value="Aldolase_TIM"/>
</dbReference>
<sequence length="375" mass="43151">MRRIQTDIETANWMKPHRVVQRDDLANEWSPELFYLVISRNGTDIDFVRQIFKKGVRNLGWIADHPNLVDGDIIAPTKALSGHPVLYREVDMHHGFQITNRCNSWCLMCSQPPTKSDDQWMIEEVLDTVKAIRKMPNVIGLSGGEPLLEPRGLKEIVNQINLKSSETHIEVLTNGRLLSKPDIEETIFDRKISNVSWLVPLYGHADFLHDYIVQSYGAFEETIKGLLVLQKNCQPIQLRIVLTKPVLENLVPLCHFIGKNLPFVREVAIIGCEPIGFALANRDICELRIEDWSETILSAVNELERHNLTSILMNIPLCLLPRRLWQYAHRSISDWKNSYVDECRGCLERESCSGLFSWHEKGWKPGKLIPIMEEK</sequence>
<dbReference type="Gene3D" id="3.20.20.70">
    <property type="entry name" value="Aldolase class I"/>
    <property type="match status" value="1"/>
</dbReference>
<name>A0A0B4XHQ5_9GAMM</name>
<evidence type="ECO:0000313" key="8">
    <source>
        <dbReference type="Proteomes" id="UP000006764"/>
    </source>
</evidence>
<dbReference type="OrthoDB" id="9792276at2"/>
<dbReference type="AlphaFoldDB" id="A0A0B4XHQ5"/>
<accession>A0A0B4XHQ5</accession>
<dbReference type="PANTHER" id="PTHR11228">
    <property type="entry name" value="RADICAL SAM DOMAIN PROTEIN"/>
    <property type="match status" value="1"/>
</dbReference>
<dbReference type="CDD" id="cd01335">
    <property type="entry name" value="Radical_SAM"/>
    <property type="match status" value="1"/>
</dbReference>
<dbReference type="SUPFAM" id="SSF102114">
    <property type="entry name" value="Radical SAM enzymes"/>
    <property type="match status" value="1"/>
</dbReference>
<dbReference type="Proteomes" id="UP000006764">
    <property type="component" value="Chromosome"/>
</dbReference>
<keyword evidence="3" id="KW-0479">Metal-binding</keyword>
<evidence type="ECO:0000256" key="4">
    <source>
        <dbReference type="ARBA" id="ARBA00023004"/>
    </source>
</evidence>
<evidence type="ECO:0000259" key="6">
    <source>
        <dbReference type="Pfam" id="PF04055"/>
    </source>
</evidence>
<proteinExistence type="predicted"/>
<dbReference type="SFLD" id="SFLDS00029">
    <property type="entry name" value="Radical_SAM"/>
    <property type="match status" value="1"/>
</dbReference>